<gene>
    <name evidence="1" type="ORF">NX801_25455</name>
</gene>
<name>A0ABT2CND8_9ACTN</name>
<protein>
    <submittedName>
        <fullName evidence="1">Uncharacterized protein</fullName>
    </submittedName>
</protein>
<sequence length="89" mass="9802">MDDKMSWKTHVDGQPVRLPSTIDEIRAALPEDQRPVFDEEIGRTPVDQLPQVLAVWALPPAAREQIDADIARLKAGDHSGFHPHSGDAA</sequence>
<dbReference type="EMBL" id="JANUGQ010000028">
    <property type="protein sequence ID" value="MCS0638934.1"/>
    <property type="molecule type" value="Genomic_DNA"/>
</dbReference>
<evidence type="ECO:0000313" key="2">
    <source>
        <dbReference type="Proteomes" id="UP001431313"/>
    </source>
</evidence>
<dbReference type="RefSeq" id="WP_258790242.1">
    <property type="nucleotide sequence ID" value="NZ_JANUGQ010000028.1"/>
</dbReference>
<organism evidence="1 2">
    <name type="scientific">Streptomyces pyxinae</name>
    <dbReference type="NCBI Taxonomy" id="2970734"/>
    <lineage>
        <taxon>Bacteria</taxon>
        <taxon>Bacillati</taxon>
        <taxon>Actinomycetota</taxon>
        <taxon>Actinomycetes</taxon>
        <taxon>Kitasatosporales</taxon>
        <taxon>Streptomycetaceae</taxon>
        <taxon>Streptomyces</taxon>
    </lineage>
</organism>
<comment type="caution">
    <text evidence="1">The sequence shown here is derived from an EMBL/GenBank/DDBJ whole genome shotgun (WGS) entry which is preliminary data.</text>
</comment>
<keyword evidence="2" id="KW-1185">Reference proteome</keyword>
<reference evidence="1" key="1">
    <citation type="submission" date="2022-08" db="EMBL/GenBank/DDBJ databases">
        <authorList>
            <person name="Somphong A."/>
            <person name="Phongsopitanun W."/>
        </authorList>
    </citation>
    <scope>NUCLEOTIDE SEQUENCE</scope>
    <source>
        <strain evidence="1">LP05-1</strain>
    </source>
</reference>
<accession>A0ABT2CND8</accession>
<evidence type="ECO:0000313" key="1">
    <source>
        <dbReference type="EMBL" id="MCS0638934.1"/>
    </source>
</evidence>
<dbReference type="Proteomes" id="UP001431313">
    <property type="component" value="Unassembled WGS sequence"/>
</dbReference>
<proteinExistence type="predicted"/>